<dbReference type="SUPFAM" id="SSF48403">
    <property type="entry name" value="Ankyrin repeat"/>
    <property type="match status" value="1"/>
</dbReference>
<dbReference type="InterPro" id="IPR000467">
    <property type="entry name" value="G_patch_dom"/>
</dbReference>
<proteinExistence type="predicted"/>
<evidence type="ECO:0000256" key="1">
    <source>
        <dbReference type="PROSITE-ProRule" id="PRU00023"/>
    </source>
</evidence>
<dbReference type="Pfam" id="PF12796">
    <property type="entry name" value="Ank_2"/>
    <property type="match status" value="1"/>
</dbReference>
<comment type="caution">
    <text evidence="3">The sequence shown here is derived from an EMBL/GenBank/DDBJ whole genome shotgun (WGS) entry which is preliminary data.</text>
</comment>
<dbReference type="Gene3D" id="1.25.40.20">
    <property type="entry name" value="Ankyrin repeat-containing domain"/>
    <property type="match status" value="1"/>
</dbReference>
<dbReference type="InterPro" id="IPR002110">
    <property type="entry name" value="Ankyrin_rpt"/>
</dbReference>
<dbReference type="Proteomes" id="UP001642483">
    <property type="component" value="Unassembled WGS sequence"/>
</dbReference>
<dbReference type="PANTHER" id="PTHR20923:SF1">
    <property type="entry name" value="G PATCH DOMAIN AND ANKYRIN REPEAT-CONTAINING PROTEIN 1"/>
    <property type="match status" value="1"/>
</dbReference>
<dbReference type="PANTHER" id="PTHR20923">
    <property type="entry name" value="BAT4 PROTEIN-RELATED"/>
    <property type="match status" value="1"/>
</dbReference>
<dbReference type="EMBL" id="CAWYQH010000130">
    <property type="protein sequence ID" value="CAK8692092.1"/>
    <property type="molecule type" value="Genomic_DNA"/>
</dbReference>
<feature type="repeat" description="ANK" evidence="1">
    <location>
        <begin position="147"/>
        <end position="173"/>
    </location>
</feature>
<accession>A0ABP0GK37</accession>
<dbReference type="SMART" id="SM00248">
    <property type="entry name" value="ANK"/>
    <property type="match status" value="2"/>
</dbReference>
<dbReference type="InterPro" id="IPR039146">
    <property type="entry name" value="GPANK1"/>
</dbReference>
<dbReference type="PROSITE" id="PS50174">
    <property type="entry name" value="G_PATCH"/>
    <property type="match status" value="1"/>
</dbReference>
<protein>
    <recommendedName>
        <fullName evidence="2">G-patch domain-containing protein</fullName>
    </recommendedName>
</protein>
<reference evidence="3 4" key="1">
    <citation type="submission" date="2024-02" db="EMBL/GenBank/DDBJ databases">
        <authorList>
            <person name="Daric V."/>
            <person name="Darras S."/>
        </authorList>
    </citation>
    <scope>NUCLEOTIDE SEQUENCE [LARGE SCALE GENOMIC DNA]</scope>
</reference>
<sequence>MTPSQGFWFLKNPVEFVRSSERSSTQNEVCVSNIKHSSILTGNEAKSIYESIIHLPSSKINNPNNSSAQSSEGVTNKRTSVVCITSADDTNTDTKPPKKLKKLLKCSIPDTWCSVTSFFKAAESGDLATVEKILSSGLIDINAIDQYSWTALMMASYNGHMPVVKLLLLEGASWKDYVDGSAYDAYDLACLGGHHEIAYLLRHQKKLAKSVAMKRTLEMAHRSVKRETLLCKTCQCLYSATTDGKESENSHHSSTLHQFCKHEKERVSAIPHFYLSANNKGYKMLRKEGWDGASGLGSQCKGQKFPVKTILKRDRSGLGCLTQSPARITHFGANDTSAIKSLELVSFSDRKQQLQRKEARERELERKFRCSFH</sequence>
<dbReference type="SMART" id="SM00443">
    <property type="entry name" value="G_patch"/>
    <property type="match status" value="1"/>
</dbReference>
<dbReference type="Pfam" id="PF01585">
    <property type="entry name" value="G-patch"/>
    <property type="match status" value="1"/>
</dbReference>
<evidence type="ECO:0000313" key="4">
    <source>
        <dbReference type="Proteomes" id="UP001642483"/>
    </source>
</evidence>
<keyword evidence="4" id="KW-1185">Reference proteome</keyword>
<organism evidence="3 4">
    <name type="scientific">Clavelina lepadiformis</name>
    <name type="common">Light-bulb sea squirt</name>
    <name type="synonym">Ascidia lepadiformis</name>
    <dbReference type="NCBI Taxonomy" id="159417"/>
    <lineage>
        <taxon>Eukaryota</taxon>
        <taxon>Metazoa</taxon>
        <taxon>Chordata</taxon>
        <taxon>Tunicata</taxon>
        <taxon>Ascidiacea</taxon>
        <taxon>Aplousobranchia</taxon>
        <taxon>Clavelinidae</taxon>
        <taxon>Clavelina</taxon>
    </lineage>
</organism>
<evidence type="ECO:0000259" key="2">
    <source>
        <dbReference type="PROSITE" id="PS50174"/>
    </source>
</evidence>
<dbReference type="InterPro" id="IPR036770">
    <property type="entry name" value="Ankyrin_rpt-contain_sf"/>
</dbReference>
<dbReference type="PROSITE" id="PS50297">
    <property type="entry name" value="ANK_REP_REGION"/>
    <property type="match status" value="1"/>
</dbReference>
<keyword evidence="1" id="KW-0040">ANK repeat</keyword>
<feature type="domain" description="G-patch" evidence="2">
    <location>
        <begin position="277"/>
        <end position="323"/>
    </location>
</feature>
<name>A0ABP0GK37_CLALP</name>
<evidence type="ECO:0000313" key="3">
    <source>
        <dbReference type="EMBL" id="CAK8692092.1"/>
    </source>
</evidence>
<dbReference type="PROSITE" id="PS50088">
    <property type="entry name" value="ANK_REPEAT"/>
    <property type="match status" value="1"/>
</dbReference>
<gene>
    <name evidence="3" type="ORF">CVLEPA_LOCUS24840</name>
</gene>